<keyword evidence="2" id="KW-0732">Signal</keyword>
<feature type="chain" id="PRO_5046938256" evidence="2">
    <location>
        <begin position="25"/>
        <end position="211"/>
    </location>
</feature>
<evidence type="ECO:0000256" key="2">
    <source>
        <dbReference type="SAM" id="SignalP"/>
    </source>
</evidence>
<keyword evidence="1" id="KW-0812">Transmembrane</keyword>
<sequence length="211" mass="22717">MKNTVTSMAKALFVMALFSAPVAATPIFTFDEPGNSFTNGSWDFALNFEVLNQVTVTGLGYFADPTTGAVDDNAVALYDSNQNLLASVIVTNTYDVFDFFRYVTISELILGPGIYQVVGVSNSDNYTWNNVNHIFDSNIAYVSNSWAVDTDGVANYIAGSQTDSLFGFSGPNVFIGDSRDFTNPNAVPAPATLAIFGLGLLGLVARNRKQK</sequence>
<gene>
    <name evidence="4" type="ORF">I4W93_013855</name>
</gene>
<dbReference type="InterPro" id="IPR013424">
    <property type="entry name" value="Ice-binding_C"/>
</dbReference>
<protein>
    <submittedName>
        <fullName evidence="4">PEP-CTERM sorting domain-containing protein</fullName>
    </submittedName>
</protein>
<evidence type="ECO:0000313" key="5">
    <source>
        <dbReference type="Proteomes" id="UP000663814"/>
    </source>
</evidence>
<dbReference type="Pfam" id="PF07589">
    <property type="entry name" value="PEP-CTERM"/>
    <property type="match status" value="1"/>
</dbReference>
<dbReference type="NCBIfam" id="TIGR02595">
    <property type="entry name" value="PEP_CTERM"/>
    <property type="match status" value="1"/>
</dbReference>
<name>A0ABS7XAW6_9GAMM</name>
<keyword evidence="1" id="KW-0472">Membrane</keyword>
<accession>A0ABS7XAW6</accession>
<evidence type="ECO:0000313" key="4">
    <source>
        <dbReference type="EMBL" id="MBZ9612682.1"/>
    </source>
</evidence>
<evidence type="ECO:0000256" key="1">
    <source>
        <dbReference type="SAM" id="Phobius"/>
    </source>
</evidence>
<evidence type="ECO:0000259" key="3">
    <source>
        <dbReference type="Pfam" id="PF07589"/>
    </source>
</evidence>
<reference evidence="4 5" key="2">
    <citation type="submission" date="2021-08" db="EMBL/GenBank/DDBJ databases">
        <title>Rheinheimera aquimaris sp. nov., isolated from seawater of the East Sea in Korea.</title>
        <authorList>
            <person name="Kim K.H."/>
            <person name="Wenting R."/>
            <person name="Kim K.R."/>
            <person name="Jeon C.O."/>
        </authorList>
    </citation>
    <scope>NUCLEOTIDE SEQUENCE [LARGE SCALE GENOMIC DNA]</scope>
    <source>
        <strain evidence="4 5">MA-13</strain>
    </source>
</reference>
<feature type="transmembrane region" description="Helical" evidence="1">
    <location>
        <begin position="187"/>
        <end position="205"/>
    </location>
</feature>
<feature type="signal peptide" evidence="2">
    <location>
        <begin position="1"/>
        <end position="24"/>
    </location>
</feature>
<keyword evidence="1" id="KW-1133">Transmembrane helix</keyword>
<reference evidence="4 5" key="1">
    <citation type="submission" date="2020-12" db="EMBL/GenBank/DDBJ databases">
        <authorList>
            <person name="Ruan W."/>
            <person name="Khan S.A."/>
            <person name="Jeon C.O."/>
        </authorList>
    </citation>
    <scope>NUCLEOTIDE SEQUENCE [LARGE SCALE GENOMIC DNA]</scope>
    <source>
        <strain evidence="4 5">MA-13</strain>
    </source>
</reference>
<keyword evidence="5" id="KW-1185">Reference proteome</keyword>
<comment type="caution">
    <text evidence="4">The sequence shown here is derived from an EMBL/GenBank/DDBJ whole genome shotgun (WGS) entry which is preliminary data.</text>
</comment>
<proteinExistence type="predicted"/>
<dbReference type="EMBL" id="JAERPS020000005">
    <property type="protein sequence ID" value="MBZ9612682.1"/>
    <property type="molecule type" value="Genomic_DNA"/>
</dbReference>
<dbReference type="Proteomes" id="UP000663814">
    <property type="component" value="Unassembled WGS sequence"/>
</dbReference>
<feature type="domain" description="Ice-binding protein C-terminal" evidence="3">
    <location>
        <begin position="186"/>
        <end position="209"/>
    </location>
</feature>
<dbReference type="RefSeq" id="WP_205312792.1">
    <property type="nucleotide sequence ID" value="NZ_JAERPS020000005.1"/>
</dbReference>
<organism evidence="4 5">
    <name type="scientific">Rheinheimera maricola</name>
    <dbReference type="NCBI Taxonomy" id="2793282"/>
    <lineage>
        <taxon>Bacteria</taxon>
        <taxon>Pseudomonadati</taxon>
        <taxon>Pseudomonadota</taxon>
        <taxon>Gammaproteobacteria</taxon>
        <taxon>Chromatiales</taxon>
        <taxon>Chromatiaceae</taxon>
        <taxon>Rheinheimera</taxon>
    </lineage>
</organism>